<dbReference type="GeneID" id="5477525"/>
<evidence type="ECO:0000313" key="2">
    <source>
        <dbReference type="Proteomes" id="UP000002173"/>
    </source>
</evidence>
<dbReference type="AlphaFoldDB" id="A7AVB2"/>
<reference evidence="2" key="2">
    <citation type="journal article" date="2020" name="Data Brief">
        <title>Transcriptome dataset of Babesia bovis life stages within vertebrate and invertebrate hosts.</title>
        <authorList>
            <person name="Ueti M.W."/>
            <person name="Johnson W.C."/>
            <person name="Kappmeyer L.S."/>
            <person name="Herndon D.R."/>
            <person name="Mousel M.R."/>
            <person name="Reif K.E."/>
            <person name="Taus N.S."/>
            <person name="Ifeonu O.O."/>
            <person name="Silva J.C."/>
            <person name="Suarez C.E."/>
            <person name="Brayton K.A."/>
        </authorList>
    </citation>
    <scope>NUCLEOTIDE SEQUENCE [LARGE SCALE GENOMIC DNA]</scope>
</reference>
<protein>
    <submittedName>
        <fullName evidence="1">Uncharacterized protein</fullName>
    </submittedName>
</protein>
<proteinExistence type="predicted"/>
<dbReference type="OMA" id="ADWSCFY"/>
<reference evidence="1 2" key="1">
    <citation type="journal article" date="2007" name="PLoS Pathog.">
        <title>Genome sequence of Babesia bovis and comparative analysis of apicomplexan hemoprotozoa.</title>
        <authorList>
            <person name="Brayton K.A."/>
            <person name="Lau A.O.T."/>
            <person name="Herndon D.R."/>
            <person name="Hannick L."/>
            <person name="Kappmeyer L.S."/>
            <person name="Berens S.J."/>
            <person name="Bidwell S.L."/>
            <person name="Brown W.C."/>
            <person name="Crabtree J."/>
            <person name="Fadrosh D."/>
            <person name="Feldblum T."/>
            <person name="Forberger H.A."/>
            <person name="Haas B.J."/>
            <person name="Howell J.M."/>
            <person name="Khouri H."/>
            <person name="Koo H."/>
            <person name="Mann D.J."/>
            <person name="Norimine J."/>
            <person name="Paulsen I.T."/>
            <person name="Radune D."/>
            <person name="Ren Q."/>
            <person name="Smith R.K. Jr."/>
            <person name="Suarez C.E."/>
            <person name="White O."/>
            <person name="Wortman J.R."/>
            <person name="Knowles D.P. Jr."/>
            <person name="McElwain T.F."/>
            <person name="Nene V.M."/>
        </authorList>
    </citation>
    <scope>NUCLEOTIDE SEQUENCE [LARGE SCALE GENOMIC DNA]</scope>
    <source>
        <strain evidence="1">T2Bo</strain>
    </source>
</reference>
<dbReference type="eggNOG" id="ENOG502QXRG">
    <property type="taxonomic scope" value="Eukaryota"/>
</dbReference>
<dbReference type="EMBL" id="AAXT01000004">
    <property type="protein sequence ID" value="EDO05738.1"/>
    <property type="molecule type" value="Genomic_DNA"/>
</dbReference>
<gene>
    <name evidence="1" type="ORF">BBOV_IV001410</name>
</gene>
<dbReference type="FunCoup" id="A7AVB2">
    <property type="interactions" value="8"/>
</dbReference>
<sequence>MMRRRTSFKQLFSSTPTRARLVIATLFGTVMTNFMGRKVINQIQSANLATNVETMLRDSADWSCFYYAKQYREECTEYNRLTGGEYIETICANLEKKMAACQDDLAKEVAKCRPYAMEAPMEVDNKPSWLELPSATGRA</sequence>
<reference evidence="2" key="3">
    <citation type="journal article" date="2021" name="Int. J. Parasitol.">
        <title>Comparative analysis of gene expression between Babesia bovis blood stages and kinetes allowed by improved genome annotation.</title>
        <authorList>
            <person name="Ueti M.W."/>
            <person name="Johnson W.C."/>
            <person name="Kappmeyer L.S."/>
            <person name="Herndon D.R."/>
            <person name="Mousel M.R."/>
            <person name="Reif K.E."/>
            <person name="Taus N.S."/>
            <person name="Ifeonu O.O."/>
            <person name="Silva J.C."/>
            <person name="Suarez C.E."/>
            <person name="Brayton K.A."/>
        </authorList>
    </citation>
    <scope>NUCLEOTIDE SEQUENCE [LARGE SCALE GENOMIC DNA]</scope>
</reference>
<dbReference type="InParanoid" id="A7AVB2"/>
<dbReference type="RefSeq" id="XP_001609306.1">
    <property type="nucleotide sequence ID" value="XM_001609256.1"/>
</dbReference>
<keyword evidence="2" id="KW-1185">Reference proteome</keyword>
<dbReference type="VEuPathDB" id="PiroplasmaDB:BBOV_IV001410"/>
<name>A7AVB2_BABBO</name>
<accession>A7AVB2</accession>
<organism evidence="1 2">
    <name type="scientific">Babesia bovis</name>
    <dbReference type="NCBI Taxonomy" id="5865"/>
    <lineage>
        <taxon>Eukaryota</taxon>
        <taxon>Sar</taxon>
        <taxon>Alveolata</taxon>
        <taxon>Apicomplexa</taxon>
        <taxon>Aconoidasida</taxon>
        <taxon>Piroplasmida</taxon>
        <taxon>Babesiidae</taxon>
        <taxon>Babesia</taxon>
    </lineage>
</organism>
<dbReference type="KEGG" id="bbo:BBOV_IV001410"/>
<comment type="caution">
    <text evidence="1">The sequence shown here is derived from an EMBL/GenBank/DDBJ whole genome shotgun (WGS) entry which is preliminary data.</text>
</comment>
<dbReference type="Proteomes" id="UP000002173">
    <property type="component" value="Unassembled WGS sequence"/>
</dbReference>
<evidence type="ECO:0000313" key="1">
    <source>
        <dbReference type="EMBL" id="EDO05738.1"/>
    </source>
</evidence>